<dbReference type="Proteomes" id="UP000601223">
    <property type="component" value="Unassembled WGS sequence"/>
</dbReference>
<organism evidence="3 4">
    <name type="scientific">Catellatospora bangladeshensis</name>
    <dbReference type="NCBI Taxonomy" id="310355"/>
    <lineage>
        <taxon>Bacteria</taxon>
        <taxon>Bacillati</taxon>
        <taxon>Actinomycetota</taxon>
        <taxon>Actinomycetes</taxon>
        <taxon>Micromonosporales</taxon>
        <taxon>Micromonosporaceae</taxon>
        <taxon>Catellatospora</taxon>
    </lineage>
</organism>
<reference evidence="3 4" key="1">
    <citation type="submission" date="2021-01" db="EMBL/GenBank/DDBJ databases">
        <title>Whole genome shotgun sequence of Catellatospora bangladeshensis NBRC 107357.</title>
        <authorList>
            <person name="Komaki H."/>
            <person name="Tamura T."/>
        </authorList>
    </citation>
    <scope>NUCLEOTIDE SEQUENCE [LARGE SCALE GENOMIC DNA]</scope>
    <source>
        <strain evidence="3 4">NBRC 107357</strain>
    </source>
</reference>
<dbReference type="AlphaFoldDB" id="A0A8J3JBF9"/>
<keyword evidence="4" id="KW-1185">Reference proteome</keyword>
<accession>A0A8J3JBF9</accession>
<dbReference type="PROSITE" id="PS51257">
    <property type="entry name" value="PROKAR_LIPOPROTEIN"/>
    <property type="match status" value="1"/>
</dbReference>
<dbReference type="SUPFAM" id="SSF159245">
    <property type="entry name" value="AttH-like"/>
    <property type="match status" value="1"/>
</dbReference>
<comment type="caution">
    <text evidence="3">The sequence shown here is derived from an EMBL/GenBank/DDBJ whole genome shotgun (WGS) entry which is preliminary data.</text>
</comment>
<feature type="domain" description="AttH" evidence="2">
    <location>
        <begin position="145"/>
        <end position="242"/>
    </location>
</feature>
<sequence length="418" mass="45582">MNENPGRFTRRTALRALAAGSLAAVPGLAGCSRTEEAAPSRVGPTINHYGLTPNDFALLNLKADSCQAWEDGFRTAATNADPRVYEWWHTELTGEDGIVVAFTLKTRPGDGLTAEADRRPAVNLLITTPWGNEFSVFRTYDWNEFSSATDRCDVRVGPFRLTGDLNGYQLRGTADNITLNLDLVSLAPPFRPGTGHVYLGGPDDYQAWFAAMPSGKAQGHIVFYDEKRDFTGTAYHDHTWGNVPLPQFVERWRTGMGVADRYSVVARDIHLRGKYDSTDLTVLLIDDIEAKKRLVAAYADDTLNATEMQSGTDDGSFPEVQWNYTGENSAIVTLTAGERLVPGRPYVNGSGAVLQASRGGDAERGGTRKPAWYERNEAEIRLSLGTMGPGYRVTGTGTLDNAQFALLNGQPAPKPSPS</sequence>
<evidence type="ECO:0000256" key="1">
    <source>
        <dbReference type="SAM" id="SignalP"/>
    </source>
</evidence>
<dbReference type="Gene3D" id="2.40.370.10">
    <property type="entry name" value="AttH-like domain"/>
    <property type="match status" value="1"/>
</dbReference>
<dbReference type="InterPro" id="IPR010791">
    <property type="entry name" value="AttH_dom"/>
</dbReference>
<dbReference type="EMBL" id="BONF01000011">
    <property type="protein sequence ID" value="GIF81156.1"/>
    <property type="molecule type" value="Genomic_DNA"/>
</dbReference>
<evidence type="ECO:0000313" key="4">
    <source>
        <dbReference type="Proteomes" id="UP000601223"/>
    </source>
</evidence>
<feature type="signal peptide" evidence="1">
    <location>
        <begin position="1"/>
        <end position="29"/>
    </location>
</feature>
<name>A0A8J3JBF9_9ACTN</name>
<dbReference type="RefSeq" id="WP_203745371.1">
    <property type="nucleotide sequence ID" value="NZ_BONF01000011.1"/>
</dbReference>
<protein>
    <recommendedName>
        <fullName evidence="2">AttH domain-containing protein</fullName>
    </recommendedName>
</protein>
<feature type="chain" id="PRO_5039104402" description="AttH domain-containing protein" evidence="1">
    <location>
        <begin position="30"/>
        <end position="418"/>
    </location>
</feature>
<dbReference type="Pfam" id="PF07143">
    <property type="entry name" value="CrtC"/>
    <property type="match status" value="1"/>
</dbReference>
<dbReference type="InterPro" id="IPR023374">
    <property type="entry name" value="AttH-like_dom_sf"/>
</dbReference>
<keyword evidence="1" id="KW-0732">Signal</keyword>
<dbReference type="InterPro" id="IPR006311">
    <property type="entry name" value="TAT_signal"/>
</dbReference>
<evidence type="ECO:0000259" key="2">
    <source>
        <dbReference type="Pfam" id="PF07143"/>
    </source>
</evidence>
<evidence type="ECO:0000313" key="3">
    <source>
        <dbReference type="EMBL" id="GIF81156.1"/>
    </source>
</evidence>
<dbReference type="PROSITE" id="PS51318">
    <property type="entry name" value="TAT"/>
    <property type="match status" value="1"/>
</dbReference>
<gene>
    <name evidence="3" type="ORF">Cba03nite_25050</name>
</gene>
<proteinExistence type="predicted"/>